<evidence type="ECO:0000313" key="1">
    <source>
        <dbReference type="EMBL" id="EAU62671.1"/>
    </source>
</evidence>
<organism evidence="1 2">
    <name type="scientific">Stigmatella aurantiaca (strain DW4/3-1)</name>
    <dbReference type="NCBI Taxonomy" id="378806"/>
    <lineage>
        <taxon>Bacteria</taxon>
        <taxon>Pseudomonadati</taxon>
        <taxon>Myxococcota</taxon>
        <taxon>Myxococcia</taxon>
        <taxon>Myxococcales</taxon>
        <taxon>Cystobacterineae</taxon>
        <taxon>Archangiaceae</taxon>
        <taxon>Stigmatella</taxon>
    </lineage>
</organism>
<dbReference type="Proteomes" id="UP000032702">
    <property type="component" value="Unassembled WGS sequence"/>
</dbReference>
<proteinExistence type="predicted"/>
<evidence type="ECO:0000313" key="2">
    <source>
        <dbReference type="Proteomes" id="UP000032702"/>
    </source>
</evidence>
<protein>
    <submittedName>
        <fullName evidence="1">Uncharacterized protein</fullName>
    </submittedName>
</protein>
<reference evidence="1 2" key="1">
    <citation type="submission" date="2006-04" db="EMBL/GenBank/DDBJ databases">
        <authorList>
            <person name="Nierman W.C."/>
        </authorList>
    </citation>
    <scope>NUCLEOTIDE SEQUENCE [LARGE SCALE GENOMIC DNA]</scope>
    <source>
        <strain evidence="1 2">DW4/3-1</strain>
    </source>
</reference>
<gene>
    <name evidence="1" type="ORF">STIAU_1377</name>
</gene>
<comment type="caution">
    <text evidence="1">The sequence shown here is derived from an EMBL/GenBank/DDBJ whole genome shotgun (WGS) entry which is preliminary data.</text>
</comment>
<dbReference type="AlphaFoldDB" id="Q08QB2"/>
<accession>Q08QB2</accession>
<dbReference type="EMBL" id="AAMD01000215">
    <property type="protein sequence ID" value="EAU62671.1"/>
    <property type="molecule type" value="Genomic_DNA"/>
</dbReference>
<name>Q08QB2_STIAD</name>
<feature type="non-terminal residue" evidence="1">
    <location>
        <position position="38"/>
    </location>
</feature>
<sequence length="38" mass="4158">MRPFLRVPLAEAMVPHPWGASIPWTDGSPCVERPNNGA</sequence>